<name>E4XS43_OIKDI</name>
<evidence type="ECO:0008006" key="4">
    <source>
        <dbReference type="Google" id="ProtNLM"/>
    </source>
</evidence>
<dbReference type="EMBL" id="FN653129">
    <property type="protein sequence ID" value="CBY12591.1"/>
    <property type="molecule type" value="Genomic_DNA"/>
</dbReference>
<evidence type="ECO:0000256" key="1">
    <source>
        <dbReference type="ARBA" id="ARBA00022737"/>
    </source>
</evidence>
<dbReference type="PANTHER" id="PTHR23055">
    <property type="entry name" value="CALCIUM BINDING PROTEINS"/>
    <property type="match status" value="1"/>
</dbReference>
<dbReference type="OrthoDB" id="191686at2759"/>
<dbReference type="GO" id="GO:0005509">
    <property type="term" value="F:calcium ion binding"/>
    <property type="evidence" value="ECO:0007669"/>
    <property type="project" value="InterPro"/>
</dbReference>
<gene>
    <name evidence="2" type="ORF">GSOID_T00001991001</name>
</gene>
<protein>
    <recommendedName>
        <fullName evidence="4">EF-hand domain-containing protein</fullName>
    </recommendedName>
</protein>
<dbReference type="Gene3D" id="1.10.238.10">
    <property type="entry name" value="EF-hand"/>
    <property type="match status" value="1"/>
</dbReference>
<dbReference type="GO" id="GO:0008048">
    <property type="term" value="F:calcium sensitive guanylate cyclase activator activity"/>
    <property type="evidence" value="ECO:0007669"/>
    <property type="project" value="TreeGrafter"/>
</dbReference>
<evidence type="ECO:0000313" key="2">
    <source>
        <dbReference type="EMBL" id="CBY12591.1"/>
    </source>
</evidence>
<dbReference type="InParanoid" id="E4XS43"/>
<evidence type="ECO:0000313" key="3">
    <source>
        <dbReference type="Proteomes" id="UP000001307"/>
    </source>
</evidence>
<dbReference type="InterPro" id="IPR028846">
    <property type="entry name" value="Recoverin"/>
</dbReference>
<sequence>MGAKQAKLNKKQLEDLSEKTKFSAKEIKHWHNGFMKDCPTGKLSKGEFSKIYTQFFPKGDPTAFS</sequence>
<feature type="non-terminal residue" evidence="2">
    <location>
        <position position="65"/>
    </location>
</feature>
<accession>E4XS43</accession>
<keyword evidence="1" id="KW-0677">Repeat</keyword>
<organism evidence="2">
    <name type="scientific">Oikopleura dioica</name>
    <name type="common">Tunicate</name>
    <dbReference type="NCBI Taxonomy" id="34765"/>
    <lineage>
        <taxon>Eukaryota</taxon>
        <taxon>Metazoa</taxon>
        <taxon>Chordata</taxon>
        <taxon>Tunicata</taxon>
        <taxon>Appendicularia</taxon>
        <taxon>Copelata</taxon>
        <taxon>Oikopleuridae</taxon>
        <taxon>Oikopleura</taxon>
    </lineage>
</organism>
<proteinExistence type="predicted"/>
<dbReference type="InterPro" id="IPR011992">
    <property type="entry name" value="EF-hand-dom_pair"/>
</dbReference>
<keyword evidence="3" id="KW-1185">Reference proteome</keyword>
<reference evidence="2" key="1">
    <citation type="journal article" date="2010" name="Science">
        <title>Plasticity of animal genome architecture unmasked by rapid evolution of a pelagic tunicate.</title>
        <authorList>
            <person name="Denoeud F."/>
            <person name="Henriet S."/>
            <person name="Mungpakdee S."/>
            <person name="Aury J.M."/>
            <person name="Da Silva C."/>
            <person name="Brinkmann H."/>
            <person name="Mikhaleva J."/>
            <person name="Olsen L.C."/>
            <person name="Jubin C."/>
            <person name="Canestro C."/>
            <person name="Bouquet J.M."/>
            <person name="Danks G."/>
            <person name="Poulain J."/>
            <person name="Campsteijn C."/>
            <person name="Adamski M."/>
            <person name="Cross I."/>
            <person name="Yadetie F."/>
            <person name="Muffato M."/>
            <person name="Louis A."/>
            <person name="Butcher S."/>
            <person name="Tsagkogeorga G."/>
            <person name="Konrad A."/>
            <person name="Singh S."/>
            <person name="Jensen M.F."/>
            <person name="Cong E.H."/>
            <person name="Eikeseth-Otteraa H."/>
            <person name="Noel B."/>
            <person name="Anthouard V."/>
            <person name="Porcel B.M."/>
            <person name="Kachouri-Lafond R."/>
            <person name="Nishino A."/>
            <person name="Ugolini M."/>
            <person name="Chourrout P."/>
            <person name="Nishida H."/>
            <person name="Aasland R."/>
            <person name="Huzurbazar S."/>
            <person name="Westhof E."/>
            <person name="Delsuc F."/>
            <person name="Lehrach H."/>
            <person name="Reinhardt R."/>
            <person name="Weissenbach J."/>
            <person name="Roy S.W."/>
            <person name="Artiguenave F."/>
            <person name="Postlethwait J.H."/>
            <person name="Manak J.R."/>
            <person name="Thompson E.M."/>
            <person name="Jaillon O."/>
            <person name="Du Pasquier L."/>
            <person name="Boudinot P."/>
            <person name="Liberles D.A."/>
            <person name="Volff J.N."/>
            <person name="Philippe H."/>
            <person name="Lenhard B."/>
            <person name="Roest Crollius H."/>
            <person name="Wincker P."/>
            <person name="Chourrout D."/>
        </authorList>
    </citation>
    <scope>NUCLEOTIDE SEQUENCE [LARGE SCALE GENOMIC DNA]</scope>
</reference>
<dbReference type="AlphaFoldDB" id="E4XS43"/>
<dbReference type="PRINTS" id="PR00450">
    <property type="entry name" value="RECOVERIN"/>
</dbReference>
<dbReference type="PANTHER" id="PTHR23055:SF198">
    <property type="entry name" value="NEURONAL CALCIUM SENSOR 1"/>
    <property type="match status" value="1"/>
</dbReference>
<dbReference type="Proteomes" id="UP000001307">
    <property type="component" value="Unassembled WGS sequence"/>
</dbReference>
<dbReference type="SUPFAM" id="SSF47473">
    <property type="entry name" value="EF-hand"/>
    <property type="match status" value="1"/>
</dbReference>